<gene>
    <name evidence="1" type="ORF">PFDG_04899</name>
</gene>
<evidence type="ECO:0000313" key="1">
    <source>
        <dbReference type="EMBL" id="KOB89350.1"/>
    </source>
</evidence>
<protein>
    <recommendedName>
        <fullName evidence="3">Peptidase M24 domain-containing protein</fullName>
    </recommendedName>
</protein>
<reference evidence="2" key="1">
    <citation type="submission" date="2006-09" db="EMBL/GenBank/DDBJ databases">
        <title>Annotation of Plasmodium falciparum Dd2.</title>
        <authorList>
            <consortium name="The Broad Institute Genome Sequencing Platform"/>
            <person name="Volkman S.K."/>
            <person name="Neafsey D.E."/>
            <person name="Dash A.P."/>
            <person name="Chitnis C.E."/>
            <person name="Hartl D.L."/>
            <person name="Young S.K."/>
            <person name="Zeng Q."/>
            <person name="Koehrsen M."/>
            <person name="Alvarado L."/>
            <person name="Berlin A."/>
            <person name="Borenstein D."/>
            <person name="Chapman S.B."/>
            <person name="Chen Z."/>
            <person name="Engels R."/>
            <person name="Freedman E."/>
            <person name="Gellesch M."/>
            <person name="Goldberg J."/>
            <person name="Griggs A."/>
            <person name="Gujja S."/>
            <person name="Heilman E.R."/>
            <person name="Heiman D.I."/>
            <person name="Howarth C."/>
            <person name="Jen D."/>
            <person name="Larson L."/>
            <person name="Mehta T."/>
            <person name="Neiman D."/>
            <person name="Park D."/>
            <person name="Pearson M."/>
            <person name="Roberts A."/>
            <person name="Saif S."/>
            <person name="Shea T."/>
            <person name="Shenoy N."/>
            <person name="Sisk P."/>
            <person name="Stolte C."/>
            <person name="Sykes S."/>
            <person name="Walk T."/>
            <person name="White J."/>
            <person name="Yandava C."/>
            <person name="Haas B."/>
            <person name="Henn M.R."/>
            <person name="Nusbaum C."/>
            <person name="Birren B."/>
        </authorList>
    </citation>
    <scope>NUCLEOTIDE SEQUENCE [LARGE SCALE GENOMIC DNA]</scope>
</reference>
<dbReference type="EMBL" id="GG702268">
    <property type="protein sequence ID" value="KOB89350.1"/>
    <property type="molecule type" value="Genomic_DNA"/>
</dbReference>
<proteinExistence type="predicted"/>
<sequence>MYPGMFYTNIGTLIDAYVSKKNFSVVRSYSGHGVGKLLSPYPTSAHVSKYSLP</sequence>
<dbReference type="AlphaFoldDB" id="A0A0L7M9V0"/>
<evidence type="ECO:0000313" key="2">
    <source>
        <dbReference type="Proteomes" id="UP000054282"/>
    </source>
</evidence>
<reference evidence="2" key="2">
    <citation type="submission" date="2006-09" db="EMBL/GenBank/DDBJ databases">
        <title>The genome sequence of Plasmodium falciparum Dd2.</title>
        <authorList>
            <consortium name="The Broad Institute Genome Sequencing Platform"/>
            <person name="Birren B."/>
            <person name="Lander E."/>
            <person name="Galagan J."/>
            <person name="Nusbaum C."/>
            <person name="Devon K."/>
            <person name="Henn M."/>
            <person name="Jaffe D."/>
            <person name="Butler J."/>
            <person name="Alvarez P."/>
            <person name="Gnerre S."/>
            <person name="Grabherr M."/>
            <person name="Kleber M."/>
            <person name="Mauceli E."/>
            <person name="Brockman W."/>
            <person name="MacCallum I.A."/>
            <person name="Rounsley S."/>
            <person name="Young S."/>
            <person name="LaButti K."/>
            <person name="Pushparaj V."/>
            <person name="DeCaprio D."/>
            <person name="Crawford M."/>
            <person name="Koehrsen M."/>
            <person name="Engels R."/>
            <person name="Montgomery P."/>
            <person name="Pearson M."/>
            <person name="Howarth C."/>
            <person name="Larson L."/>
            <person name="Luoma S."/>
            <person name="White J."/>
            <person name="Kodira C."/>
            <person name="Zeng Q."/>
            <person name="O'Leary S."/>
            <person name="Yandava C."/>
            <person name="Alvarado L."/>
            <person name="Wirth D."/>
            <person name="Volkman S."/>
            <person name="Hartl D."/>
        </authorList>
    </citation>
    <scope>NUCLEOTIDE SEQUENCE [LARGE SCALE GENOMIC DNA]</scope>
</reference>
<dbReference type="SUPFAM" id="SSF55920">
    <property type="entry name" value="Creatinase/aminopeptidase"/>
    <property type="match status" value="1"/>
</dbReference>
<organism evidence="1 2">
    <name type="scientific">Plasmodium falciparum (isolate Dd2)</name>
    <dbReference type="NCBI Taxonomy" id="57267"/>
    <lineage>
        <taxon>Eukaryota</taxon>
        <taxon>Sar</taxon>
        <taxon>Alveolata</taxon>
        <taxon>Apicomplexa</taxon>
        <taxon>Aconoidasida</taxon>
        <taxon>Haemosporida</taxon>
        <taxon>Plasmodiidae</taxon>
        <taxon>Plasmodium</taxon>
        <taxon>Plasmodium (Laverania)</taxon>
    </lineage>
</organism>
<dbReference type="KEGG" id="pfd:PFDG_04899"/>
<accession>A0A0L7M9V0</accession>
<dbReference type="InterPro" id="IPR036005">
    <property type="entry name" value="Creatinase/aminopeptidase-like"/>
</dbReference>
<name>A0A0L7M9V0_PLAF4</name>
<dbReference type="Proteomes" id="UP000054282">
    <property type="component" value="Unassembled WGS sequence"/>
</dbReference>
<evidence type="ECO:0008006" key="3">
    <source>
        <dbReference type="Google" id="ProtNLM"/>
    </source>
</evidence>